<evidence type="ECO:0000256" key="2">
    <source>
        <dbReference type="ARBA" id="ARBA00007441"/>
    </source>
</evidence>
<proteinExistence type="inferred from homology"/>
<dbReference type="InterPro" id="IPR051326">
    <property type="entry name" value="Kynurenine-oxoglutarate_AT"/>
</dbReference>
<evidence type="ECO:0000313" key="7">
    <source>
        <dbReference type="EMBL" id="PFG39972.1"/>
    </source>
</evidence>
<evidence type="ECO:0000256" key="5">
    <source>
        <dbReference type="ARBA" id="ARBA00022898"/>
    </source>
</evidence>
<reference evidence="7 8" key="1">
    <citation type="submission" date="2017-10" db="EMBL/GenBank/DDBJ databases">
        <title>Sequencing the genomes of 1000 actinobacteria strains.</title>
        <authorList>
            <person name="Klenk H.-P."/>
        </authorList>
    </citation>
    <scope>NUCLEOTIDE SEQUENCE [LARGE SCALE GENOMIC DNA]</scope>
    <source>
        <strain evidence="7 8">DSM 21838</strain>
    </source>
</reference>
<dbReference type="PANTHER" id="PTHR43807:SF20">
    <property type="entry name" value="FI04487P"/>
    <property type="match status" value="1"/>
</dbReference>
<dbReference type="Gene3D" id="3.40.640.10">
    <property type="entry name" value="Type I PLP-dependent aspartate aminotransferase-like (Major domain)"/>
    <property type="match status" value="1"/>
</dbReference>
<gene>
    <name evidence="7" type="ORF">ATJ97_2492</name>
</gene>
<evidence type="ECO:0000256" key="4">
    <source>
        <dbReference type="ARBA" id="ARBA00022679"/>
    </source>
</evidence>
<dbReference type="PANTHER" id="PTHR43807">
    <property type="entry name" value="FI04487P"/>
    <property type="match status" value="1"/>
</dbReference>
<dbReference type="GO" id="GO:0030170">
    <property type="term" value="F:pyridoxal phosphate binding"/>
    <property type="evidence" value="ECO:0007669"/>
    <property type="project" value="InterPro"/>
</dbReference>
<evidence type="ECO:0000256" key="1">
    <source>
        <dbReference type="ARBA" id="ARBA00001933"/>
    </source>
</evidence>
<dbReference type="GO" id="GO:0005737">
    <property type="term" value="C:cytoplasm"/>
    <property type="evidence" value="ECO:0007669"/>
    <property type="project" value="TreeGrafter"/>
</dbReference>
<evidence type="ECO:0000256" key="3">
    <source>
        <dbReference type="ARBA" id="ARBA00022576"/>
    </source>
</evidence>
<keyword evidence="5" id="KW-0663">Pyridoxal phosphate</keyword>
<dbReference type="OrthoDB" id="4436468at2"/>
<dbReference type="FunFam" id="3.40.640.10:FF:000024">
    <property type="entry name" value="Kynurenine--oxoglutarate transaminase 3"/>
    <property type="match status" value="1"/>
</dbReference>
<accession>A0A2A9ENY9</accession>
<name>A0A2A9ENY9_9MICO</name>
<keyword evidence="4 7" id="KW-0808">Transferase</keyword>
<dbReference type="AlphaFoldDB" id="A0A2A9ENY9"/>
<dbReference type="SUPFAM" id="SSF53383">
    <property type="entry name" value="PLP-dependent transferases"/>
    <property type="match status" value="1"/>
</dbReference>
<dbReference type="InterPro" id="IPR015422">
    <property type="entry name" value="PyrdxlP-dep_Trfase_small"/>
</dbReference>
<evidence type="ECO:0000259" key="6">
    <source>
        <dbReference type="Pfam" id="PF00155"/>
    </source>
</evidence>
<keyword evidence="3 7" id="KW-0032">Aminotransferase</keyword>
<dbReference type="InterPro" id="IPR015421">
    <property type="entry name" value="PyrdxlP-dep_Trfase_major"/>
</dbReference>
<dbReference type="EMBL" id="PDJI01000004">
    <property type="protein sequence ID" value="PFG39972.1"/>
    <property type="molecule type" value="Genomic_DNA"/>
</dbReference>
<dbReference type="GO" id="GO:0016212">
    <property type="term" value="F:kynurenine-oxoglutarate transaminase activity"/>
    <property type="evidence" value="ECO:0007669"/>
    <property type="project" value="TreeGrafter"/>
</dbReference>
<evidence type="ECO:0000313" key="8">
    <source>
        <dbReference type="Proteomes" id="UP000222106"/>
    </source>
</evidence>
<comment type="cofactor">
    <cofactor evidence="1">
        <name>pyridoxal 5'-phosphate</name>
        <dbReference type="ChEBI" id="CHEBI:597326"/>
    </cofactor>
</comment>
<dbReference type="InterPro" id="IPR015424">
    <property type="entry name" value="PyrdxlP-dep_Trfase"/>
</dbReference>
<comment type="similarity">
    <text evidence="2">Belongs to the class-I pyridoxal-phosphate-dependent aminotransferase family.</text>
</comment>
<dbReference type="Proteomes" id="UP000222106">
    <property type="component" value="Unassembled WGS sequence"/>
</dbReference>
<organism evidence="7 8">
    <name type="scientific">Georgenia soli</name>
    <dbReference type="NCBI Taxonomy" id="638953"/>
    <lineage>
        <taxon>Bacteria</taxon>
        <taxon>Bacillati</taxon>
        <taxon>Actinomycetota</taxon>
        <taxon>Actinomycetes</taxon>
        <taxon>Micrococcales</taxon>
        <taxon>Bogoriellaceae</taxon>
        <taxon>Georgenia</taxon>
    </lineage>
</organism>
<dbReference type="PRINTS" id="PR00753">
    <property type="entry name" value="ACCSYNTHASE"/>
</dbReference>
<sequence length="422" mass="44233">MRERRWQDVARATGLIRPDGAVAATIFAEMSALATRTGAVNLGQGFPDVDGPAHVRDAAVAAILAGHNQYPPGPGIPQLREAVAAHQRRHYGLEVDPETEVLVTAGATEAIAAAVLALAGPGDEVVTLEPYYDSYAATIALAGATHRTVPLRPGPDGFHLDPADVAAAFTDRTRLVLVNSPHNPTGTVLTREELTLLGEHARARGAVVVTDEVYEHLTFGAEHVPMATLPGMAGHTLTISSAGKTLSFTGWKVGWMHGPAELVTAVRTVKQFLTYVASGPFQHAVATALADEDGRTGAYVAGLAESLRERRDTLVEALSAAGLAPVVPRGTYFVVADGAGLGYDDAVELCRDLPARAGVVAIPVSAFCTPGGPVAEQLRSWVRLTFVKSPDVLARAAEGLRRLRAEAGPDGRSGLDRSAIPE</sequence>
<dbReference type="CDD" id="cd00609">
    <property type="entry name" value="AAT_like"/>
    <property type="match status" value="1"/>
</dbReference>
<protein>
    <submittedName>
        <fullName evidence="7">Succinyldiaminopimelate aminotransferase</fullName>
    </submittedName>
</protein>
<keyword evidence="8" id="KW-1185">Reference proteome</keyword>
<feature type="domain" description="Aminotransferase class I/classII large" evidence="6">
    <location>
        <begin position="40"/>
        <end position="399"/>
    </location>
</feature>
<dbReference type="RefSeq" id="WP_098483976.1">
    <property type="nucleotide sequence ID" value="NZ_PDJI01000004.1"/>
</dbReference>
<dbReference type="InterPro" id="IPR004839">
    <property type="entry name" value="Aminotransferase_I/II_large"/>
</dbReference>
<comment type="caution">
    <text evidence="7">The sequence shown here is derived from an EMBL/GenBank/DDBJ whole genome shotgun (WGS) entry which is preliminary data.</text>
</comment>
<dbReference type="Pfam" id="PF00155">
    <property type="entry name" value="Aminotran_1_2"/>
    <property type="match status" value="1"/>
</dbReference>
<dbReference type="Gene3D" id="3.90.1150.10">
    <property type="entry name" value="Aspartate Aminotransferase, domain 1"/>
    <property type="match status" value="1"/>
</dbReference>